<feature type="domain" description="Solute-binding protein family 3/N-terminal" evidence="7">
    <location>
        <begin position="66"/>
        <end position="284"/>
    </location>
</feature>
<dbReference type="Pfam" id="PF09084">
    <property type="entry name" value="NMT1"/>
    <property type="match status" value="1"/>
</dbReference>
<evidence type="ECO:0000256" key="5">
    <source>
        <dbReference type="ARBA" id="ARBA00055538"/>
    </source>
</evidence>
<dbReference type="PANTHER" id="PTHR30024">
    <property type="entry name" value="ALIPHATIC SULFONATES-BINDING PROTEIN-RELATED"/>
    <property type="match status" value="1"/>
</dbReference>
<comment type="subcellular location">
    <subcellularLocation>
        <location evidence="1">Periplasm</location>
    </subcellularLocation>
</comment>
<evidence type="ECO:0000256" key="3">
    <source>
        <dbReference type="ARBA" id="ARBA00022448"/>
    </source>
</evidence>
<dbReference type="FunFam" id="3.40.190.10:FF:000050">
    <property type="entry name" value="Sulfonate ABC transporter substrate-binding protein"/>
    <property type="match status" value="1"/>
</dbReference>
<sequence length="366" mass="40533">MKDFRKQIAFWNNRRITRRHALFAFGYSLVLSTTVFSCSNSANNSQQQETSSASNIASSNTTADKVIRIVRSKQLTALAVLEQKGILAERLKPLGYRVEWPEFAAGPQQLEALNAGALDIASTAESPPVFSQAAGAPLVYLAANSSDGQAVSLLVPKNSPIQSVKDLKGKKVAFQKASIGHYLILRALEKEGLKLSDIESVGLAPPDANVAFSQGKVDAWFIWEPFVTRNVQNNTGRVLTDGGNGLRDTNNFISTNRKFYKENRELIKIFLEEVQKAQNWAKNNPKEISQLLSATTQLDPPTLEIMHKKYDFTLIPITAAIINKQQEVADKWYSLGLIPKKVNVKDGFLTPEQYAEITPQEVLAKK</sequence>
<proteinExistence type="inferred from homology"/>
<dbReference type="NCBIfam" id="TIGR01728">
    <property type="entry name" value="SsuA_fam"/>
    <property type="match status" value="1"/>
</dbReference>
<dbReference type="InterPro" id="IPR001638">
    <property type="entry name" value="Solute-binding_3/MltF_N"/>
</dbReference>
<evidence type="ECO:0000256" key="1">
    <source>
        <dbReference type="ARBA" id="ARBA00004418"/>
    </source>
</evidence>
<reference evidence="8" key="1">
    <citation type="submission" date="2019-07" db="EMBL/GenBank/DDBJ databases">
        <title>Toxilogical consequences of a new and cryptic species of cyanobacteria (Komarekiella delphini-convector) recovered from the epidermis of a bottlenose dolphin and 1500 ft. in the air.</title>
        <authorList>
            <person name="Brown A.O."/>
            <person name="Dvorak P."/>
            <person name="Villanueva C.D."/>
            <person name="Foss A.J."/>
            <person name="Garvey A.D."/>
            <person name="Gibson Q.A."/>
            <person name="Johansen J.R."/>
            <person name="Casamatta D.A."/>
        </authorList>
    </citation>
    <scope>NUCLEOTIDE SEQUENCE</scope>
    <source>
        <strain evidence="8">SJRDD-AB1</strain>
    </source>
</reference>
<dbReference type="EMBL" id="VJXY01000043">
    <property type="protein sequence ID" value="MBD6619584.1"/>
    <property type="molecule type" value="Genomic_DNA"/>
</dbReference>
<evidence type="ECO:0000313" key="9">
    <source>
        <dbReference type="Proteomes" id="UP001165986"/>
    </source>
</evidence>
<protein>
    <recommendedName>
        <fullName evidence="6">Putative aliphatic sulfonates-binding protein</fullName>
    </recommendedName>
</protein>
<evidence type="ECO:0000256" key="4">
    <source>
        <dbReference type="ARBA" id="ARBA00022729"/>
    </source>
</evidence>
<dbReference type="SUPFAM" id="SSF53850">
    <property type="entry name" value="Periplasmic binding protein-like II"/>
    <property type="match status" value="1"/>
</dbReference>
<comment type="caution">
    <text evidence="8">The sequence shown here is derived from an EMBL/GenBank/DDBJ whole genome shotgun (WGS) entry which is preliminary data.</text>
</comment>
<accession>A0AA40T2T1</accession>
<name>A0AA40T2T1_9NOST</name>
<keyword evidence="9" id="KW-1185">Reference proteome</keyword>
<comment type="function">
    <text evidence="5">Part of a binding-protein-dependent transport system for aliphatic sulfonates. Putative binding protein.</text>
</comment>
<dbReference type="Proteomes" id="UP001165986">
    <property type="component" value="Unassembled WGS sequence"/>
</dbReference>
<dbReference type="GO" id="GO:0042626">
    <property type="term" value="F:ATPase-coupled transmembrane transporter activity"/>
    <property type="evidence" value="ECO:0007669"/>
    <property type="project" value="InterPro"/>
</dbReference>
<keyword evidence="3" id="KW-0813">Transport</keyword>
<evidence type="ECO:0000256" key="2">
    <source>
        <dbReference type="ARBA" id="ARBA00010742"/>
    </source>
</evidence>
<dbReference type="AlphaFoldDB" id="A0AA40T2T1"/>
<dbReference type="InterPro" id="IPR010067">
    <property type="entry name" value="ABC_SsuA_sub-bd"/>
</dbReference>
<keyword evidence="4" id="KW-0732">Signal</keyword>
<gene>
    <name evidence="8" type="ORF">FNW02_28120</name>
</gene>
<dbReference type="Gene3D" id="3.40.190.10">
    <property type="entry name" value="Periplasmic binding protein-like II"/>
    <property type="match status" value="2"/>
</dbReference>
<dbReference type="SMART" id="SM00062">
    <property type="entry name" value="PBPb"/>
    <property type="match status" value="1"/>
</dbReference>
<evidence type="ECO:0000259" key="7">
    <source>
        <dbReference type="SMART" id="SM00062"/>
    </source>
</evidence>
<dbReference type="GO" id="GO:0016020">
    <property type="term" value="C:membrane"/>
    <property type="evidence" value="ECO:0007669"/>
    <property type="project" value="InterPro"/>
</dbReference>
<dbReference type="GO" id="GO:0042597">
    <property type="term" value="C:periplasmic space"/>
    <property type="evidence" value="ECO:0007669"/>
    <property type="project" value="UniProtKB-SubCell"/>
</dbReference>
<dbReference type="PANTHER" id="PTHR30024:SF42">
    <property type="entry name" value="ALIPHATIC SULFONATES-BINDING PROTEIN-RELATED"/>
    <property type="match status" value="1"/>
</dbReference>
<dbReference type="InterPro" id="IPR015168">
    <property type="entry name" value="SsuA/THI5"/>
</dbReference>
<comment type="similarity">
    <text evidence="2">Belongs to the bacterial solute-binding protein SsuA/TauA family.</text>
</comment>
<organism evidence="8 9">
    <name type="scientific">Komarekiella delphini-convector SJRDD-AB1</name>
    <dbReference type="NCBI Taxonomy" id="2593771"/>
    <lineage>
        <taxon>Bacteria</taxon>
        <taxon>Bacillati</taxon>
        <taxon>Cyanobacteriota</taxon>
        <taxon>Cyanophyceae</taxon>
        <taxon>Nostocales</taxon>
        <taxon>Nostocaceae</taxon>
        <taxon>Komarekiella</taxon>
        <taxon>Komarekiella delphini-convector</taxon>
    </lineage>
</organism>
<dbReference type="RefSeq" id="WP_191760774.1">
    <property type="nucleotide sequence ID" value="NZ_VJXY01000043.1"/>
</dbReference>
<evidence type="ECO:0000256" key="6">
    <source>
        <dbReference type="ARBA" id="ARBA00070228"/>
    </source>
</evidence>
<evidence type="ECO:0000313" key="8">
    <source>
        <dbReference type="EMBL" id="MBD6619584.1"/>
    </source>
</evidence>